<dbReference type="AlphaFoldDB" id="A0AAX1PGA2"/>
<accession>A0AAX1PGA2</accession>
<protein>
    <submittedName>
        <fullName evidence="1">AlpA family transcriptional regulator</fullName>
    </submittedName>
</protein>
<proteinExistence type="predicted"/>
<sequence>MKIPETGFIREAQLVTTASKVGPLPFSKSTLWRMVGEGKFPKPIKLGVRVTAWRCEEVHEWINAQGQAA</sequence>
<name>A0AAX1PGA2_AERSA</name>
<comment type="caution">
    <text evidence="1">The sequence shown here is derived from an EMBL/GenBank/DDBJ whole genome shotgun (WGS) entry which is preliminary data.</text>
</comment>
<dbReference type="EMBL" id="QLLM01000012">
    <property type="protein sequence ID" value="RAJ02738.1"/>
    <property type="molecule type" value="Genomic_DNA"/>
</dbReference>
<evidence type="ECO:0000313" key="2">
    <source>
        <dbReference type="Proteomes" id="UP000249422"/>
    </source>
</evidence>
<dbReference type="InterPro" id="IPR010260">
    <property type="entry name" value="AlpA"/>
</dbReference>
<dbReference type="Gene3D" id="1.10.238.160">
    <property type="match status" value="1"/>
</dbReference>
<gene>
    <name evidence="1" type="ORF">DEU50_11275</name>
</gene>
<dbReference type="Pfam" id="PF05930">
    <property type="entry name" value="Phage_AlpA"/>
    <property type="match status" value="1"/>
</dbReference>
<reference evidence="1 2" key="1">
    <citation type="submission" date="2018-06" db="EMBL/GenBank/DDBJ databases">
        <title>Freshwater and sediment microbial communities from various areas in North America, analyzing microbe dynamics in response to fracking.</title>
        <authorList>
            <person name="Lamendella R."/>
        </authorList>
    </citation>
    <scope>NUCLEOTIDE SEQUENCE [LARGE SCALE GENOMIC DNA]</scope>
    <source>
        <strain evidence="1 2">17</strain>
    </source>
</reference>
<organism evidence="1 2">
    <name type="scientific">Aeromonas salmonicida</name>
    <dbReference type="NCBI Taxonomy" id="645"/>
    <lineage>
        <taxon>Bacteria</taxon>
        <taxon>Pseudomonadati</taxon>
        <taxon>Pseudomonadota</taxon>
        <taxon>Gammaproteobacteria</taxon>
        <taxon>Aeromonadales</taxon>
        <taxon>Aeromonadaceae</taxon>
        <taxon>Aeromonas</taxon>
    </lineage>
</organism>
<dbReference type="RefSeq" id="WP_111588970.1">
    <property type="nucleotide sequence ID" value="NZ_CAWNWF010000012.1"/>
</dbReference>
<evidence type="ECO:0000313" key="1">
    <source>
        <dbReference type="EMBL" id="RAJ02738.1"/>
    </source>
</evidence>
<dbReference type="Proteomes" id="UP000249422">
    <property type="component" value="Unassembled WGS sequence"/>
</dbReference>